<dbReference type="OrthoDB" id="2684341at2759"/>
<accession>A0A9Q3INC0</accession>
<reference evidence="1" key="1">
    <citation type="submission" date="2021-03" db="EMBL/GenBank/DDBJ databases">
        <title>Draft genome sequence of rust myrtle Austropuccinia psidii MF-1, a brazilian biotype.</title>
        <authorList>
            <person name="Quecine M.C."/>
            <person name="Pachon D.M.R."/>
            <person name="Bonatelli M.L."/>
            <person name="Correr F.H."/>
            <person name="Franceschini L.M."/>
            <person name="Leite T.F."/>
            <person name="Margarido G.R.A."/>
            <person name="Almeida C.A."/>
            <person name="Ferrarezi J.A."/>
            <person name="Labate C.A."/>
        </authorList>
    </citation>
    <scope>NUCLEOTIDE SEQUENCE</scope>
    <source>
        <strain evidence="1">MF-1</strain>
    </source>
</reference>
<organism evidence="1 2">
    <name type="scientific">Austropuccinia psidii MF-1</name>
    <dbReference type="NCBI Taxonomy" id="1389203"/>
    <lineage>
        <taxon>Eukaryota</taxon>
        <taxon>Fungi</taxon>
        <taxon>Dikarya</taxon>
        <taxon>Basidiomycota</taxon>
        <taxon>Pucciniomycotina</taxon>
        <taxon>Pucciniomycetes</taxon>
        <taxon>Pucciniales</taxon>
        <taxon>Sphaerophragmiaceae</taxon>
        <taxon>Austropuccinia</taxon>
    </lineage>
</organism>
<evidence type="ECO:0000313" key="1">
    <source>
        <dbReference type="EMBL" id="MBW0546850.1"/>
    </source>
</evidence>
<dbReference type="EMBL" id="AVOT02051877">
    <property type="protein sequence ID" value="MBW0546850.1"/>
    <property type="molecule type" value="Genomic_DNA"/>
</dbReference>
<dbReference type="Proteomes" id="UP000765509">
    <property type="component" value="Unassembled WGS sequence"/>
</dbReference>
<protein>
    <submittedName>
        <fullName evidence="1">Uncharacterized protein</fullName>
    </submittedName>
</protein>
<dbReference type="AlphaFoldDB" id="A0A9Q3INC0"/>
<sequence length="320" mass="35542">MKYMVELPSFASFEWDFLLIDTPKGEDLILGFDFLNVFNPSMYWKQGLITFNANQKDYYYPPNSFTNAFSSKSCAALSLPSSGDKISKDIQDFGADSSVSSPHLFFGNMDLLRSFHHDSLEGLWDEQEEPQEIENMRKVVPSVYHQYLNVFSKLKAEKLPPHRACDHHIKLEGSLPPRKFSAGQAPLQGENLSSLSKRKMVASVCVLITANSMLATTTSLTLLLDGCGNPTWSQVGANWSRHIVYGQLAPLGVLWLLRHSPFQWPFTASGHILPSLAFLANFHLTNPQAFTLDFGPGGSPGPLSITLDFGPPPFIRGVEA</sequence>
<comment type="caution">
    <text evidence="1">The sequence shown here is derived from an EMBL/GenBank/DDBJ whole genome shotgun (WGS) entry which is preliminary data.</text>
</comment>
<proteinExistence type="predicted"/>
<keyword evidence="2" id="KW-1185">Reference proteome</keyword>
<name>A0A9Q3INC0_9BASI</name>
<evidence type="ECO:0000313" key="2">
    <source>
        <dbReference type="Proteomes" id="UP000765509"/>
    </source>
</evidence>
<gene>
    <name evidence="1" type="ORF">O181_086565</name>
</gene>